<reference evidence="2" key="1">
    <citation type="submission" date="2021-06" db="EMBL/GenBank/DDBJ databases">
        <authorList>
            <person name="Hodson N. C."/>
            <person name="Mongue J. A."/>
            <person name="Jaron S. K."/>
        </authorList>
    </citation>
    <scope>NUCLEOTIDE SEQUENCE</scope>
</reference>
<dbReference type="Proteomes" id="UP000708208">
    <property type="component" value="Unassembled WGS sequence"/>
</dbReference>
<feature type="region of interest" description="Disordered" evidence="1">
    <location>
        <begin position="112"/>
        <end position="164"/>
    </location>
</feature>
<evidence type="ECO:0000313" key="3">
    <source>
        <dbReference type="Proteomes" id="UP000708208"/>
    </source>
</evidence>
<organism evidence="2 3">
    <name type="scientific">Allacma fusca</name>
    <dbReference type="NCBI Taxonomy" id="39272"/>
    <lineage>
        <taxon>Eukaryota</taxon>
        <taxon>Metazoa</taxon>
        <taxon>Ecdysozoa</taxon>
        <taxon>Arthropoda</taxon>
        <taxon>Hexapoda</taxon>
        <taxon>Collembola</taxon>
        <taxon>Symphypleona</taxon>
        <taxon>Sminthuridae</taxon>
        <taxon>Allacma</taxon>
    </lineage>
</organism>
<evidence type="ECO:0000313" key="2">
    <source>
        <dbReference type="EMBL" id="CAG7820900.1"/>
    </source>
</evidence>
<dbReference type="AlphaFoldDB" id="A0A8J2PN83"/>
<comment type="caution">
    <text evidence="2">The sequence shown here is derived from an EMBL/GenBank/DDBJ whole genome shotgun (WGS) entry which is preliminary data.</text>
</comment>
<evidence type="ECO:0000256" key="1">
    <source>
        <dbReference type="SAM" id="MobiDB-lite"/>
    </source>
</evidence>
<feature type="compositionally biased region" description="Polar residues" evidence="1">
    <location>
        <begin position="20"/>
        <end position="31"/>
    </location>
</feature>
<name>A0A8J2PN83_9HEXA</name>
<accession>A0A8J2PN83</accession>
<protein>
    <submittedName>
        <fullName evidence="2">Uncharacterized protein</fullName>
    </submittedName>
</protein>
<feature type="compositionally biased region" description="Polar residues" evidence="1">
    <location>
        <begin position="153"/>
        <end position="164"/>
    </location>
</feature>
<keyword evidence="3" id="KW-1185">Reference proteome</keyword>
<gene>
    <name evidence="2" type="ORF">AFUS01_LOCUS31269</name>
</gene>
<proteinExistence type="predicted"/>
<feature type="region of interest" description="Disordered" evidence="1">
    <location>
        <begin position="19"/>
        <end position="48"/>
    </location>
</feature>
<dbReference type="EMBL" id="CAJVCH010493514">
    <property type="protein sequence ID" value="CAG7820900.1"/>
    <property type="molecule type" value="Genomic_DNA"/>
</dbReference>
<sequence length="192" mass="21390">MKPIEVQVAVTYYKKDGSATDVSLTESSQGSPDDLTEEDPLTPSESFSEDFQRLERLKRRNAVVIGTSGSDLEKFFILYKSPTYKEMKEESPSLNNNWDAISAEASVSNSFVNPDTKRMKRGRDVGSNPANNEFDEGRGTTTGRKFSIFRTRPPSQQSNSMEHYQTKSWEIVQGNGEDCHYESGCGSGCSLS</sequence>